<reference evidence="4 5" key="1">
    <citation type="submission" date="2021-03" db="EMBL/GenBank/DDBJ databases">
        <title>Sequencing the genomes of 1000 actinobacteria strains.</title>
        <authorList>
            <person name="Klenk H.-P."/>
        </authorList>
    </citation>
    <scope>NUCLEOTIDE SEQUENCE [LARGE SCALE GENOMIC DNA]</scope>
    <source>
        <strain evidence="4 5">DSM 18824</strain>
    </source>
</reference>
<sequence>MSDDRSGLEQSLNDAVRDITELEHQVDAGEITTQEAARLRRRYEAAVSAALSAMGEPTPEAAEQRSDASITADTVRPSRRPTFRHVLYALGLAGAVVAAFLLSGFVVSRPPGGYVTGNDILQTPGPATTPVPRPAPSRDLSKVTDKELEAVVAANPGIVAMRLGLADRYVAEKRYDLAVVHYTKALKLEPGNAEAQAHLGWLLLQVGSPRQAAQLIDRAVAADPNLVDAQWFQANVRLYGLGDAKGAVEVLDRMAARRDLTPDVRRQVQDLRKVADQRLAGQR</sequence>
<evidence type="ECO:0000256" key="3">
    <source>
        <dbReference type="SAM" id="Phobius"/>
    </source>
</evidence>
<evidence type="ECO:0000256" key="1">
    <source>
        <dbReference type="PROSITE-ProRule" id="PRU00339"/>
    </source>
</evidence>
<proteinExistence type="predicted"/>
<keyword evidence="1" id="KW-0802">TPR repeat</keyword>
<dbReference type="InterPro" id="IPR019734">
    <property type="entry name" value="TPR_rpt"/>
</dbReference>
<keyword evidence="3" id="KW-0812">Transmembrane</keyword>
<keyword evidence="5" id="KW-1185">Reference proteome</keyword>
<dbReference type="SMART" id="SM00028">
    <property type="entry name" value="TPR"/>
    <property type="match status" value="2"/>
</dbReference>
<feature type="region of interest" description="Disordered" evidence="2">
    <location>
        <begin position="51"/>
        <end position="73"/>
    </location>
</feature>
<accession>A0ABS4UBH8</accession>
<comment type="caution">
    <text evidence="4">The sequence shown here is derived from an EMBL/GenBank/DDBJ whole genome shotgun (WGS) entry which is preliminary data.</text>
</comment>
<feature type="region of interest" description="Disordered" evidence="2">
    <location>
        <begin position="117"/>
        <end position="142"/>
    </location>
</feature>
<dbReference type="RefSeq" id="WP_209692230.1">
    <property type="nucleotide sequence ID" value="NZ_BAAAVU010000028.1"/>
</dbReference>
<dbReference type="InterPro" id="IPR011990">
    <property type="entry name" value="TPR-like_helical_dom_sf"/>
</dbReference>
<evidence type="ECO:0000313" key="4">
    <source>
        <dbReference type="EMBL" id="MBP2348994.1"/>
    </source>
</evidence>
<dbReference type="Gene3D" id="1.25.40.10">
    <property type="entry name" value="Tetratricopeptide repeat domain"/>
    <property type="match status" value="1"/>
</dbReference>
<organism evidence="4 5">
    <name type="scientific">Kribbella aluminosa</name>
    <dbReference type="NCBI Taxonomy" id="416017"/>
    <lineage>
        <taxon>Bacteria</taxon>
        <taxon>Bacillati</taxon>
        <taxon>Actinomycetota</taxon>
        <taxon>Actinomycetes</taxon>
        <taxon>Propionibacteriales</taxon>
        <taxon>Kribbellaceae</taxon>
        <taxon>Kribbella</taxon>
    </lineage>
</organism>
<evidence type="ECO:0000313" key="5">
    <source>
        <dbReference type="Proteomes" id="UP000755585"/>
    </source>
</evidence>
<dbReference type="PROSITE" id="PS50005">
    <property type="entry name" value="TPR"/>
    <property type="match status" value="2"/>
</dbReference>
<evidence type="ECO:0000256" key="2">
    <source>
        <dbReference type="SAM" id="MobiDB-lite"/>
    </source>
</evidence>
<feature type="transmembrane region" description="Helical" evidence="3">
    <location>
        <begin position="86"/>
        <end position="107"/>
    </location>
</feature>
<keyword evidence="3" id="KW-0472">Membrane</keyword>
<feature type="repeat" description="TPR" evidence="1">
    <location>
        <begin position="193"/>
        <end position="226"/>
    </location>
</feature>
<protein>
    <submittedName>
        <fullName evidence="4">TPR repeat protein</fullName>
    </submittedName>
</protein>
<dbReference type="Pfam" id="PF14559">
    <property type="entry name" value="TPR_19"/>
    <property type="match status" value="1"/>
</dbReference>
<feature type="repeat" description="TPR" evidence="1">
    <location>
        <begin position="159"/>
        <end position="192"/>
    </location>
</feature>
<dbReference type="EMBL" id="JAGINT010000001">
    <property type="protein sequence ID" value="MBP2348994.1"/>
    <property type="molecule type" value="Genomic_DNA"/>
</dbReference>
<gene>
    <name evidence="4" type="ORF">JOF29_000077</name>
</gene>
<dbReference type="Proteomes" id="UP000755585">
    <property type="component" value="Unassembled WGS sequence"/>
</dbReference>
<name>A0ABS4UBH8_9ACTN</name>
<dbReference type="SUPFAM" id="SSF48452">
    <property type="entry name" value="TPR-like"/>
    <property type="match status" value="1"/>
</dbReference>
<keyword evidence="3" id="KW-1133">Transmembrane helix</keyword>